<accession>A0A669EC42</accession>
<dbReference type="Pfam" id="PF15807">
    <property type="entry name" value="MAP17"/>
    <property type="match status" value="1"/>
</dbReference>
<dbReference type="Ensembl" id="ENSONIT00000059472.1">
    <property type="protein sequence ID" value="ENSONIP00000070575.1"/>
    <property type="gene ID" value="ENSONIG00000028625.1"/>
</dbReference>
<evidence type="ECO:0000256" key="1">
    <source>
        <dbReference type="ARBA" id="ARBA00004167"/>
    </source>
</evidence>
<dbReference type="GO" id="GO:0016020">
    <property type="term" value="C:membrane"/>
    <property type="evidence" value="ECO:0007669"/>
    <property type="project" value="UniProtKB-SubCell"/>
</dbReference>
<evidence type="ECO:0000256" key="4">
    <source>
        <dbReference type="ARBA" id="ARBA00023136"/>
    </source>
</evidence>
<evidence type="ECO:0000256" key="2">
    <source>
        <dbReference type="ARBA" id="ARBA00022692"/>
    </source>
</evidence>
<name>A0A669EC42_ORENI</name>
<evidence type="ECO:0000256" key="3">
    <source>
        <dbReference type="ARBA" id="ARBA00022989"/>
    </source>
</evidence>
<reference evidence="7" key="3">
    <citation type="submission" date="2025-09" db="UniProtKB">
        <authorList>
            <consortium name="Ensembl"/>
        </authorList>
    </citation>
    <scope>IDENTIFICATION</scope>
</reference>
<dbReference type="AlphaFoldDB" id="A0A669EC42"/>
<proteinExistence type="inferred from homology"/>
<keyword evidence="2 6" id="KW-0812">Transmembrane</keyword>
<comment type="subcellular location">
    <subcellularLocation>
        <location evidence="1">Membrane</location>
        <topology evidence="1">Single-pass membrane protein</topology>
    </subcellularLocation>
</comment>
<protein>
    <submittedName>
        <fullName evidence="7">Uncharacterized protein</fullName>
    </submittedName>
</protein>
<sequence>MRATEGSKPVSLQPWLLGLTAVVGFLLLVFIILVIQRLLKKRFVFRKKEENKAAVLHPRLFDLHSNKSIENLLK</sequence>
<dbReference type="Proteomes" id="UP000005207">
    <property type="component" value="Linkage group LG17"/>
</dbReference>
<keyword evidence="4 6" id="KW-0472">Membrane</keyword>
<evidence type="ECO:0000313" key="8">
    <source>
        <dbReference type="Proteomes" id="UP000005207"/>
    </source>
</evidence>
<keyword evidence="8" id="KW-1185">Reference proteome</keyword>
<dbReference type="GeneTree" id="ENSGT00940000175684"/>
<comment type="similarity">
    <text evidence="5">Belongs to the PDZK1-interacting protein 1/SMIM24 family.</text>
</comment>
<dbReference type="InParanoid" id="A0A669EC42"/>
<feature type="transmembrane region" description="Helical" evidence="6">
    <location>
        <begin position="15"/>
        <end position="39"/>
    </location>
</feature>
<evidence type="ECO:0000256" key="6">
    <source>
        <dbReference type="SAM" id="Phobius"/>
    </source>
</evidence>
<evidence type="ECO:0000313" key="7">
    <source>
        <dbReference type="Ensembl" id="ENSONIP00000070575.1"/>
    </source>
</evidence>
<reference evidence="7" key="2">
    <citation type="submission" date="2025-08" db="UniProtKB">
        <authorList>
            <consortium name="Ensembl"/>
        </authorList>
    </citation>
    <scope>IDENTIFICATION</scope>
</reference>
<organism evidence="7 8">
    <name type="scientific">Oreochromis niloticus</name>
    <name type="common">Nile tilapia</name>
    <name type="synonym">Tilapia nilotica</name>
    <dbReference type="NCBI Taxonomy" id="8128"/>
    <lineage>
        <taxon>Eukaryota</taxon>
        <taxon>Metazoa</taxon>
        <taxon>Chordata</taxon>
        <taxon>Craniata</taxon>
        <taxon>Vertebrata</taxon>
        <taxon>Euteleostomi</taxon>
        <taxon>Actinopterygii</taxon>
        <taxon>Neopterygii</taxon>
        <taxon>Teleostei</taxon>
        <taxon>Neoteleostei</taxon>
        <taxon>Acanthomorphata</taxon>
        <taxon>Ovalentaria</taxon>
        <taxon>Cichlomorphae</taxon>
        <taxon>Cichliformes</taxon>
        <taxon>Cichlidae</taxon>
        <taxon>African cichlids</taxon>
        <taxon>Pseudocrenilabrinae</taxon>
        <taxon>Oreochromini</taxon>
        <taxon>Oreochromis</taxon>
    </lineage>
</organism>
<reference evidence="8" key="1">
    <citation type="submission" date="2012-01" db="EMBL/GenBank/DDBJ databases">
        <title>The Genome Sequence of Oreochromis niloticus (Nile Tilapia).</title>
        <authorList>
            <consortium name="Broad Institute Genome Assembly Team"/>
            <consortium name="Broad Institute Sequencing Platform"/>
            <person name="Di Palma F."/>
            <person name="Johnson J."/>
            <person name="Lander E.S."/>
            <person name="Lindblad-Toh K."/>
        </authorList>
    </citation>
    <scope>NUCLEOTIDE SEQUENCE [LARGE SCALE GENOMIC DNA]</scope>
</reference>
<evidence type="ECO:0000256" key="5">
    <source>
        <dbReference type="ARBA" id="ARBA00049650"/>
    </source>
</evidence>
<dbReference type="InterPro" id="IPR031627">
    <property type="entry name" value="PDZK1IP1/SMIM24"/>
</dbReference>
<keyword evidence="3 6" id="KW-1133">Transmembrane helix</keyword>